<sequence length="150" mass="15841">MSDGSRNQPAMDAGRFAALAAAYGGDLRRWPQPDRTAGAMFARTEMGAAILGQAGKLDALLDSYDVMAPGPALHGGILRMADRLLVQRRRRRVWWLGLGLAGIGLAGAITGLALVSVVTPEFQPDRYVLDANATAFGDAGSDGETIEEDL</sequence>
<dbReference type="Proteomes" id="UP001480082">
    <property type="component" value="Unassembled WGS sequence"/>
</dbReference>
<organism evidence="1 2">
    <name type="scientific">Mesorhizobium australicum</name>
    <dbReference type="NCBI Taxonomy" id="536018"/>
    <lineage>
        <taxon>Bacteria</taxon>
        <taxon>Pseudomonadati</taxon>
        <taxon>Pseudomonadota</taxon>
        <taxon>Alphaproteobacteria</taxon>
        <taxon>Hyphomicrobiales</taxon>
        <taxon>Phyllobacteriaceae</taxon>
        <taxon>Mesorhizobium</taxon>
    </lineage>
</organism>
<protein>
    <submittedName>
        <fullName evidence="1">Uncharacterized protein</fullName>
    </submittedName>
</protein>
<reference evidence="1 2" key="1">
    <citation type="journal article" date="2024" name="Proc. Natl. Acad. Sci. U.S.A.">
        <title>The evolutionary genomics of adaptation to stress in wild rhizobium bacteria.</title>
        <authorList>
            <person name="Kehlet-Delgado H."/>
            <person name="Montoya A.P."/>
            <person name="Jensen K.T."/>
            <person name="Wendlandt C.E."/>
            <person name="Dexheimer C."/>
            <person name="Roberts M."/>
            <person name="Torres Martinez L."/>
            <person name="Friesen M.L."/>
            <person name="Griffitts J.S."/>
            <person name="Porter S.S."/>
        </authorList>
    </citation>
    <scope>NUCLEOTIDE SEQUENCE [LARGE SCALE GENOMIC DNA]</scope>
    <source>
        <strain evidence="1 2">M0468</strain>
    </source>
</reference>
<keyword evidence="2" id="KW-1185">Reference proteome</keyword>
<gene>
    <name evidence="1" type="ORF">NKI81_15900</name>
</gene>
<evidence type="ECO:0000313" key="2">
    <source>
        <dbReference type="Proteomes" id="UP001480082"/>
    </source>
</evidence>
<evidence type="ECO:0000313" key="1">
    <source>
        <dbReference type="EMBL" id="MER9285436.1"/>
    </source>
</evidence>
<accession>A0ACC6T0B8</accession>
<name>A0ACC6T0B8_9HYPH</name>
<proteinExistence type="predicted"/>
<comment type="caution">
    <text evidence="1">The sequence shown here is derived from an EMBL/GenBank/DDBJ whole genome shotgun (WGS) entry which is preliminary data.</text>
</comment>
<dbReference type="EMBL" id="JAMYRI010000008">
    <property type="protein sequence ID" value="MER9285436.1"/>
    <property type="molecule type" value="Genomic_DNA"/>
</dbReference>